<feature type="signal peptide" evidence="10">
    <location>
        <begin position="1"/>
        <end position="27"/>
    </location>
</feature>
<dbReference type="Pfam" id="PF07715">
    <property type="entry name" value="Plug"/>
    <property type="match status" value="1"/>
</dbReference>
<keyword evidence="4 8" id="KW-0812">Transmembrane</keyword>
<dbReference type="InterPro" id="IPR036942">
    <property type="entry name" value="Beta-barrel_TonB_sf"/>
</dbReference>
<reference evidence="13 14" key="1">
    <citation type="submission" date="2021-05" db="EMBL/GenBank/DDBJ databases">
        <title>Comparative genomic studies on the polysaccharide-degrading batcterial strains of the Flammeovirga genus.</title>
        <authorList>
            <person name="Zewei F."/>
            <person name="Zheng Z."/>
            <person name="Yu L."/>
            <person name="Ruyue G."/>
            <person name="Yanhong M."/>
            <person name="Yuanyuan C."/>
            <person name="Jingyan G."/>
            <person name="Wenjun H."/>
        </authorList>
    </citation>
    <scope>NUCLEOTIDE SEQUENCE [LARGE SCALE GENOMIC DNA]</scope>
    <source>
        <strain evidence="13 14">YS10</strain>
    </source>
</reference>
<keyword evidence="13" id="KW-0675">Receptor</keyword>
<proteinExistence type="inferred from homology"/>
<dbReference type="Proteomes" id="UP000682802">
    <property type="component" value="Chromosome 1"/>
</dbReference>
<keyword evidence="14" id="KW-1185">Reference proteome</keyword>
<evidence type="ECO:0000256" key="3">
    <source>
        <dbReference type="ARBA" id="ARBA00022452"/>
    </source>
</evidence>
<evidence type="ECO:0000256" key="8">
    <source>
        <dbReference type="PROSITE-ProRule" id="PRU01360"/>
    </source>
</evidence>
<keyword evidence="5 9" id="KW-0798">TonB box</keyword>
<evidence type="ECO:0000256" key="2">
    <source>
        <dbReference type="ARBA" id="ARBA00022448"/>
    </source>
</evidence>
<feature type="domain" description="TonB-dependent receptor-like beta-barrel" evidence="11">
    <location>
        <begin position="471"/>
        <end position="993"/>
    </location>
</feature>
<sequence length="1030" mass="115018">MKKLQRKNEFRLFFVLCIMLLTYSSYAQNRVISGQVNAADGGGSLPGVSVKIKGTTIGAITDYEGNYKVEVPEDATELIFSFIGFTQQTIQIGTKSVINVALQEDVEQLDEVIVVGYQVQKKSVITGAIASVKSEDITQTPVQNAAQSIQGRTPGVLVAAKSGSPGADVDIRVRGTGSNGHNNPLFVVDGVQMDDIKYLNPSDIESMEVLKDASSAAIYGSRGANGVILVTTKQGKEGRTTVSYDGYYGIQEPWRKTPVMNAHEYMTFHNEGAKNGNTGQIPFDNDALNNIKNDTDWQDEVFHSSPIQSHNVQVAGGTDKSSYLASVSYFGQEGIVAPEKSKFDRYTVRLNTSQKLSEYFRMGVNMAFSREEKSDVGGIFQDALLHDPLTPVFEDDLSIVASDYETKIPKPANLNGRYYGISNRNLNETYNPLAKIHNANNENVDNKFIANAFLEITPGIKGLKFKTDIATTIKGWYNRSYGEPVYWNEQRQDHNSWINQASGNETVLQWENVLTYNKKLGNHNLDFLVGTTARRSVNRGNSSSGTNMKILGWDYAWVDNSAEGKTRNSGGYYGEHRLASFFGKVGYNYKEKYLFSATGRYDGSSNFGDNNKFSFFPSFQAGWILTQEEFLKNSDVLTFLKLRGSWGRVGNENIGAFGYMAKIESTNPYITGRGDVLTPGMAEQKMSNDNLKWETAEEFDLGLDVGFLNDMFTATFDLYSRQRKDLLSDLKIPGFIGLASPSYNLGTVQNQGVELALTYSKRNGDFNFDITASGSYNDNKVLELNNDDGYINGEGLAGGKGNNRIEEGYAMHYIYGFKTNGIFQNQSEVDAYTKDGNVIQPNAQAGDIRYVDINNDGKIDDEDRTYIGEPLHKWMYGLNVRMNYKNWDLAMFWQGQAGANIVNSTLRMDNLEGQNYPKRWLNRWTEEGSTNDFPRFTYKDENRNYNNLNDMVHVESSDYLRLKNLQIGYTLPQKISKKAGMSKTRIYVSGNNLLTFTNYSGLDPEVGTQTFDGGSYPQARSYLLGLNVTF</sequence>
<dbReference type="RefSeq" id="WP_144073166.1">
    <property type="nucleotide sequence ID" value="NZ_CP076128.1"/>
</dbReference>
<gene>
    <name evidence="13" type="ORF">KM029_10030</name>
</gene>
<keyword evidence="7 8" id="KW-0998">Cell outer membrane</keyword>
<dbReference type="NCBIfam" id="TIGR04056">
    <property type="entry name" value="OMP_RagA_SusC"/>
    <property type="match status" value="1"/>
</dbReference>
<feature type="chain" id="PRO_5047034884" evidence="10">
    <location>
        <begin position="28"/>
        <end position="1030"/>
    </location>
</feature>
<dbReference type="SUPFAM" id="SSF49464">
    <property type="entry name" value="Carboxypeptidase regulatory domain-like"/>
    <property type="match status" value="1"/>
</dbReference>
<organism evidence="13 14">
    <name type="scientific">Flammeovirga kamogawensis</name>
    <dbReference type="NCBI Taxonomy" id="373891"/>
    <lineage>
        <taxon>Bacteria</taxon>
        <taxon>Pseudomonadati</taxon>
        <taxon>Bacteroidota</taxon>
        <taxon>Cytophagia</taxon>
        <taxon>Cytophagales</taxon>
        <taxon>Flammeovirgaceae</taxon>
        <taxon>Flammeovirga</taxon>
    </lineage>
</organism>
<dbReference type="EMBL" id="CP076128">
    <property type="protein sequence ID" value="QWG05721.1"/>
    <property type="molecule type" value="Genomic_DNA"/>
</dbReference>
<dbReference type="InterPro" id="IPR000531">
    <property type="entry name" value="Beta-barrel_TonB"/>
</dbReference>
<keyword evidence="3 8" id="KW-1134">Transmembrane beta strand</keyword>
<keyword evidence="10" id="KW-0732">Signal</keyword>
<evidence type="ECO:0000256" key="9">
    <source>
        <dbReference type="RuleBase" id="RU003357"/>
    </source>
</evidence>
<evidence type="ECO:0000256" key="1">
    <source>
        <dbReference type="ARBA" id="ARBA00004571"/>
    </source>
</evidence>
<comment type="subcellular location">
    <subcellularLocation>
        <location evidence="1 8">Cell outer membrane</location>
        <topology evidence="1 8">Multi-pass membrane protein</topology>
    </subcellularLocation>
</comment>
<evidence type="ECO:0000259" key="11">
    <source>
        <dbReference type="Pfam" id="PF00593"/>
    </source>
</evidence>
<dbReference type="Gene3D" id="2.170.130.10">
    <property type="entry name" value="TonB-dependent receptor, plug domain"/>
    <property type="match status" value="1"/>
</dbReference>
<evidence type="ECO:0000256" key="5">
    <source>
        <dbReference type="ARBA" id="ARBA00023077"/>
    </source>
</evidence>
<dbReference type="Gene3D" id="2.40.170.20">
    <property type="entry name" value="TonB-dependent receptor, beta-barrel domain"/>
    <property type="match status" value="1"/>
</dbReference>
<evidence type="ECO:0000313" key="13">
    <source>
        <dbReference type="EMBL" id="QWG05721.1"/>
    </source>
</evidence>
<dbReference type="SUPFAM" id="SSF56935">
    <property type="entry name" value="Porins"/>
    <property type="match status" value="1"/>
</dbReference>
<evidence type="ECO:0000256" key="10">
    <source>
        <dbReference type="SAM" id="SignalP"/>
    </source>
</evidence>
<dbReference type="InterPro" id="IPR008969">
    <property type="entry name" value="CarboxyPept-like_regulatory"/>
</dbReference>
<dbReference type="InterPro" id="IPR037066">
    <property type="entry name" value="Plug_dom_sf"/>
</dbReference>
<dbReference type="NCBIfam" id="TIGR04057">
    <property type="entry name" value="SusC_RagA_signa"/>
    <property type="match status" value="1"/>
</dbReference>
<evidence type="ECO:0000259" key="12">
    <source>
        <dbReference type="Pfam" id="PF07715"/>
    </source>
</evidence>
<protein>
    <submittedName>
        <fullName evidence="13">TonB-dependent receptor</fullName>
    </submittedName>
</protein>
<evidence type="ECO:0000313" key="14">
    <source>
        <dbReference type="Proteomes" id="UP000682802"/>
    </source>
</evidence>
<evidence type="ECO:0000256" key="7">
    <source>
        <dbReference type="ARBA" id="ARBA00023237"/>
    </source>
</evidence>
<dbReference type="Gene3D" id="2.60.40.1120">
    <property type="entry name" value="Carboxypeptidase-like, regulatory domain"/>
    <property type="match status" value="1"/>
</dbReference>
<dbReference type="InterPro" id="IPR012910">
    <property type="entry name" value="Plug_dom"/>
</dbReference>
<keyword evidence="2 8" id="KW-0813">Transport</keyword>
<name>A0ABX8GQL5_9BACT</name>
<dbReference type="InterPro" id="IPR039426">
    <property type="entry name" value="TonB-dep_rcpt-like"/>
</dbReference>
<keyword evidence="6 8" id="KW-0472">Membrane</keyword>
<feature type="domain" description="TonB-dependent receptor plug" evidence="12">
    <location>
        <begin position="124"/>
        <end position="227"/>
    </location>
</feature>
<dbReference type="InterPro" id="IPR023996">
    <property type="entry name" value="TonB-dep_OMP_SusC/RagA"/>
</dbReference>
<accession>A0ABX8GQL5</accession>
<dbReference type="Pfam" id="PF13715">
    <property type="entry name" value="CarbopepD_reg_2"/>
    <property type="match status" value="1"/>
</dbReference>
<dbReference type="PROSITE" id="PS52016">
    <property type="entry name" value="TONB_DEPENDENT_REC_3"/>
    <property type="match status" value="1"/>
</dbReference>
<evidence type="ECO:0000256" key="6">
    <source>
        <dbReference type="ARBA" id="ARBA00023136"/>
    </source>
</evidence>
<evidence type="ECO:0000256" key="4">
    <source>
        <dbReference type="ARBA" id="ARBA00022692"/>
    </source>
</evidence>
<dbReference type="Pfam" id="PF00593">
    <property type="entry name" value="TonB_dep_Rec_b-barrel"/>
    <property type="match status" value="1"/>
</dbReference>
<dbReference type="InterPro" id="IPR023997">
    <property type="entry name" value="TonB-dep_OMP_SusC/RagA_CS"/>
</dbReference>
<comment type="similarity">
    <text evidence="8 9">Belongs to the TonB-dependent receptor family.</text>
</comment>